<feature type="region of interest" description="Disordered" evidence="3">
    <location>
        <begin position="1"/>
        <end position="105"/>
    </location>
</feature>
<protein>
    <recommendedName>
        <fullName evidence="8">Transposase</fullName>
    </recommendedName>
</protein>
<name>A0A8C6TNW3_9GOBI</name>
<dbReference type="Pfam" id="PF13359">
    <property type="entry name" value="DDE_Tnp_4"/>
    <property type="match status" value="1"/>
</dbReference>
<evidence type="ECO:0000313" key="6">
    <source>
        <dbReference type="Ensembl" id="ENSNMLP00000021056.1"/>
    </source>
</evidence>
<sequence length="436" mass="48408">MLATEVSWKPHGWRRKAPADHKACPPKRGRKRLLIDLSDGEGSSLQDPAAPLSDDESVYDSPSPESRPSAVNDADSQDRIPTINIGRQNEKPQSKASHKKVSDSMCQTELTMEDLRRLEDTVTSLDYDIHRLRQGIVDAEFNPEAFQDNEKTRFYTGLPNYSALVQIFHLCEPCMTAPTSLALSKFQQFIMVFMRLRLNLHAQDLAYRFKVSTATVSQIWVELINILHARLGSLVEWPERDVLQSAMPVSFRAAFGDAVAVIIDCFEVFIKKPANISARAQTHSNCKDRSSTVKFLIGIAPHGEITYISRAWGGMASNKQIAEECGVLNNLSPGDVVLADRGFNVEDGVGLFCASVYTKGKSRLSAYDSEQTRKLASVCVQVERVTGLVPKKYHILQSLPIGHTDVELNDSMALIDKIAVICCALSNLFKSIVPLE</sequence>
<reference evidence="6" key="2">
    <citation type="submission" date="2025-09" db="UniProtKB">
        <authorList>
            <consortium name="Ensembl"/>
        </authorList>
    </citation>
    <scope>IDENTIFICATION</scope>
</reference>
<dbReference type="InterPro" id="IPR027805">
    <property type="entry name" value="Transposase_HTH_dom"/>
</dbReference>
<dbReference type="GO" id="GO:0046872">
    <property type="term" value="F:metal ion binding"/>
    <property type="evidence" value="ECO:0007669"/>
    <property type="project" value="UniProtKB-KW"/>
</dbReference>
<evidence type="ECO:0000256" key="1">
    <source>
        <dbReference type="ARBA" id="ARBA00001968"/>
    </source>
</evidence>
<evidence type="ECO:0000256" key="3">
    <source>
        <dbReference type="SAM" id="MobiDB-lite"/>
    </source>
</evidence>
<dbReference type="InterPro" id="IPR027806">
    <property type="entry name" value="HARBI1_dom"/>
</dbReference>
<dbReference type="Proteomes" id="UP000694523">
    <property type="component" value="Unplaced"/>
</dbReference>
<proteinExistence type="predicted"/>
<evidence type="ECO:0000259" key="4">
    <source>
        <dbReference type="Pfam" id="PF13359"/>
    </source>
</evidence>
<accession>A0A8C6TNW3</accession>
<organism evidence="6 7">
    <name type="scientific">Neogobius melanostomus</name>
    <name type="common">round goby</name>
    <dbReference type="NCBI Taxonomy" id="47308"/>
    <lineage>
        <taxon>Eukaryota</taxon>
        <taxon>Metazoa</taxon>
        <taxon>Chordata</taxon>
        <taxon>Craniata</taxon>
        <taxon>Vertebrata</taxon>
        <taxon>Euteleostomi</taxon>
        <taxon>Actinopterygii</taxon>
        <taxon>Neopterygii</taxon>
        <taxon>Teleostei</taxon>
        <taxon>Neoteleostei</taxon>
        <taxon>Acanthomorphata</taxon>
        <taxon>Gobiaria</taxon>
        <taxon>Gobiiformes</taxon>
        <taxon>Gobioidei</taxon>
        <taxon>Gobiidae</taxon>
        <taxon>Benthophilinae</taxon>
        <taxon>Neogobiini</taxon>
        <taxon>Neogobius</taxon>
    </lineage>
</organism>
<keyword evidence="7" id="KW-1185">Reference proteome</keyword>
<dbReference type="Ensembl" id="ENSNMLT00000023612.1">
    <property type="protein sequence ID" value="ENSNMLP00000021056.1"/>
    <property type="gene ID" value="ENSNMLG00000013703.1"/>
</dbReference>
<feature type="domain" description="Transposase Helix-turn-helix" evidence="5">
    <location>
        <begin position="183"/>
        <end position="232"/>
    </location>
</feature>
<evidence type="ECO:0000259" key="5">
    <source>
        <dbReference type="Pfam" id="PF13613"/>
    </source>
</evidence>
<evidence type="ECO:0000256" key="2">
    <source>
        <dbReference type="ARBA" id="ARBA00022723"/>
    </source>
</evidence>
<evidence type="ECO:0000313" key="7">
    <source>
        <dbReference type="Proteomes" id="UP000694523"/>
    </source>
</evidence>
<dbReference type="Pfam" id="PF13613">
    <property type="entry name" value="HTH_Tnp_4"/>
    <property type="match status" value="1"/>
</dbReference>
<evidence type="ECO:0008006" key="8">
    <source>
        <dbReference type="Google" id="ProtNLM"/>
    </source>
</evidence>
<dbReference type="AlphaFoldDB" id="A0A8C6TNW3"/>
<dbReference type="PANTHER" id="PTHR23080:SF63">
    <property type="entry name" value="TICK TRANSPOSON"/>
    <property type="match status" value="1"/>
</dbReference>
<reference evidence="6" key="1">
    <citation type="submission" date="2025-08" db="UniProtKB">
        <authorList>
            <consortium name="Ensembl"/>
        </authorList>
    </citation>
    <scope>IDENTIFICATION</scope>
</reference>
<dbReference type="PANTHER" id="PTHR23080">
    <property type="entry name" value="THAP DOMAIN PROTEIN"/>
    <property type="match status" value="1"/>
</dbReference>
<comment type="cofactor">
    <cofactor evidence="1">
        <name>a divalent metal cation</name>
        <dbReference type="ChEBI" id="CHEBI:60240"/>
    </cofactor>
</comment>
<keyword evidence="2" id="KW-0479">Metal-binding</keyword>
<feature type="domain" description="DDE Tnp4" evidence="4">
    <location>
        <begin position="263"/>
        <end position="427"/>
    </location>
</feature>